<keyword evidence="7" id="KW-0479">Metal-binding</keyword>
<evidence type="ECO:0000256" key="6">
    <source>
        <dbReference type="ARBA" id="ARBA00022692"/>
    </source>
</evidence>
<keyword evidence="8" id="KW-0249">Electron transport</keyword>
<dbReference type="PANTHER" id="PTHR30529">
    <property type="entry name" value="CYTOCHROME B561"/>
    <property type="match status" value="1"/>
</dbReference>
<dbReference type="AlphaFoldDB" id="A0A4R1PPV9"/>
<evidence type="ECO:0000256" key="1">
    <source>
        <dbReference type="ARBA" id="ARBA00001970"/>
    </source>
</evidence>
<dbReference type="GO" id="GO:0005886">
    <property type="term" value="C:plasma membrane"/>
    <property type="evidence" value="ECO:0007669"/>
    <property type="project" value="UniProtKB-SubCell"/>
</dbReference>
<comment type="subcellular location">
    <subcellularLocation>
        <location evidence="2">Cell membrane</location>
        <topology evidence="2">Multi-pass membrane protein</topology>
    </subcellularLocation>
</comment>
<keyword evidence="3" id="KW-0813">Transport</keyword>
<keyword evidence="6 13" id="KW-0812">Transmembrane</keyword>
<name>A0A4R1PPV9_9GAMM</name>
<comment type="caution">
    <text evidence="15">The sequence shown here is derived from an EMBL/GenBank/DDBJ whole genome shotgun (WGS) entry which is preliminary data.</text>
</comment>
<dbReference type="GO" id="GO:0046872">
    <property type="term" value="F:metal ion binding"/>
    <property type="evidence" value="ECO:0007669"/>
    <property type="project" value="UniProtKB-KW"/>
</dbReference>
<evidence type="ECO:0000256" key="2">
    <source>
        <dbReference type="ARBA" id="ARBA00004651"/>
    </source>
</evidence>
<dbReference type="Proteomes" id="UP000295169">
    <property type="component" value="Unassembled WGS sequence"/>
</dbReference>
<dbReference type="GO" id="GO:0009055">
    <property type="term" value="F:electron transfer activity"/>
    <property type="evidence" value="ECO:0007669"/>
    <property type="project" value="InterPro"/>
</dbReference>
<sequence length="184" mass="20249">MQWRNSPLRFGLVSILLHWAVALTVFGLFGLGLWMGGLDYYSPWYRSAPDIHKSVGILLFLVMLLRLAWRLVSPPPAALPSHGPLTRLGSRAGHALLYLGLFALMISGYLISTADGRPIPVFGWFEVPALLSGLPNQEDLAGEVHELLAWGLVGLAVVHALAALKHHFIDRDATLARMLGRDIR</sequence>
<comment type="cofactor">
    <cofactor evidence="1">
        <name>heme b</name>
        <dbReference type="ChEBI" id="CHEBI:60344"/>
    </cofactor>
</comment>
<feature type="transmembrane region" description="Helical" evidence="13">
    <location>
        <begin position="147"/>
        <end position="164"/>
    </location>
</feature>
<keyword evidence="11 13" id="KW-0472">Membrane</keyword>
<evidence type="ECO:0000313" key="16">
    <source>
        <dbReference type="Proteomes" id="UP000295169"/>
    </source>
</evidence>
<dbReference type="Gene3D" id="1.20.950.20">
    <property type="entry name" value="Transmembrane di-heme cytochromes, Chain C"/>
    <property type="match status" value="2"/>
</dbReference>
<evidence type="ECO:0000256" key="10">
    <source>
        <dbReference type="ARBA" id="ARBA00023004"/>
    </source>
</evidence>
<accession>A0A4R1PPV9</accession>
<keyword evidence="4" id="KW-1003">Cell membrane</keyword>
<proteinExistence type="inferred from homology"/>
<gene>
    <name evidence="15" type="ORF">EV691_104164</name>
</gene>
<keyword evidence="10" id="KW-0408">Iron</keyword>
<dbReference type="PANTHER" id="PTHR30529:SF1">
    <property type="entry name" value="CYTOCHROME B561 HOMOLOG 2"/>
    <property type="match status" value="1"/>
</dbReference>
<comment type="similarity">
    <text evidence="12">Belongs to the cytochrome b561 family.</text>
</comment>
<organism evidence="15 16">
    <name type="scientific">Azotobacter chroococcum</name>
    <dbReference type="NCBI Taxonomy" id="353"/>
    <lineage>
        <taxon>Bacteria</taxon>
        <taxon>Pseudomonadati</taxon>
        <taxon>Pseudomonadota</taxon>
        <taxon>Gammaproteobacteria</taxon>
        <taxon>Pseudomonadales</taxon>
        <taxon>Pseudomonadaceae</taxon>
        <taxon>Azotobacter</taxon>
    </lineage>
</organism>
<evidence type="ECO:0000313" key="15">
    <source>
        <dbReference type="EMBL" id="TCL33490.1"/>
    </source>
</evidence>
<dbReference type="EMBL" id="SMMU01000004">
    <property type="protein sequence ID" value="TCL33490.1"/>
    <property type="molecule type" value="Genomic_DNA"/>
</dbReference>
<evidence type="ECO:0000256" key="4">
    <source>
        <dbReference type="ARBA" id="ARBA00022475"/>
    </source>
</evidence>
<evidence type="ECO:0000256" key="13">
    <source>
        <dbReference type="SAM" id="Phobius"/>
    </source>
</evidence>
<feature type="transmembrane region" description="Helical" evidence="13">
    <location>
        <begin position="12"/>
        <end position="35"/>
    </location>
</feature>
<feature type="domain" description="Cytochrome b561 bacterial/Ni-hydrogenase" evidence="14">
    <location>
        <begin position="9"/>
        <end position="180"/>
    </location>
</feature>
<feature type="transmembrane region" description="Helical" evidence="13">
    <location>
        <begin position="92"/>
        <end position="111"/>
    </location>
</feature>
<keyword evidence="9 13" id="KW-1133">Transmembrane helix</keyword>
<dbReference type="Pfam" id="PF01292">
    <property type="entry name" value="Ni_hydr_CYTB"/>
    <property type="match status" value="1"/>
</dbReference>
<evidence type="ECO:0000256" key="9">
    <source>
        <dbReference type="ARBA" id="ARBA00022989"/>
    </source>
</evidence>
<evidence type="ECO:0000256" key="7">
    <source>
        <dbReference type="ARBA" id="ARBA00022723"/>
    </source>
</evidence>
<evidence type="ECO:0000256" key="5">
    <source>
        <dbReference type="ARBA" id="ARBA00022617"/>
    </source>
</evidence>
<dbReference type="SUPFAM" id="SSF81342">
    <property type="entry name" value="Transmembrane di-heme cytochromes"/>
    <property type="match status" value="1"/>
</dbReference>
<protein>
    <submittedName>
        <fullName evidence="15">Cytochrome b561</fullName>
    </submittedName>
</protein>
<dbReference type="RefSeq" id="WP_131300844.1">
    <property type="nucleotide sequence ID" value="NZ_JBHLST010000117.1"/>
</dbReference>
<dbReference type="InterPro" id="IPR016174">
    <property type="entry name" value="Di-haem_cyt_TM"/>
</dbReference>
<reference evidence="15 16" key="1">
    <citation type="submission" date="2019-03" db="EMBL/GenBank/DDBJ databases">
        <title>Genomic Encyclopedia of Type Strains, Phase IV (KMG-IV): sequencing the most valuable type-strain genomes for metagenomic binning, comparative biology and taxonomic classification.</title>
        <authorList>
            <person name="Goeker M."/>
        </authorList>
    </citation>
    <scope>NUCLEOTIDE SEQUENCE [LARGE SCALE GENOMIC DNA]</scope>
    <source>
        <strain evidence="15 16">DSM 2286</strain>
    </source>
</reference>
<evidence type="ECO:0000256" key="12">
    <source>
        <dbReference type="ARBA" id="ARBA00037975"/>
    </source>
</evidence>
<evidence type="ECO:0000259" key="14">
    <source>
        <dbReference type="Pfam" id="PF01292"/>
    </source>
</evidence>
<feature type="transmembrane region" description="Helical" evidence="13">
    <location>
        <begin position="55"/>
        <end position="72"/>
    </location>
</feature>
<evidence type="ECO:0000256" key="8">
    <source>
        <dbReference type="ARBA" id="ARBA00022982"/>
    </source>
</evidence>
<keyword evidence="5" id="KW-0349">Heme</keyword>
<evidence type="ECO:0000256" key="3">
    <source>
        <dbReference type="ARBA" id="ARBA00022448"/>
    </source>
</evidence>
<dbReference type="GO" id="GO:0022904">
    <property type="term" value="P:respiratory electron transport chain"/>
    <property type="evidence" value="ECO:0007669"/>
    <property type="project" value="InterPro"/>
</dbReference>
<dbReference type="InterPro" id="IPR011577">
    <property type="entry name" value="Cyt_b561_bac/Ni-Hgenase"/>
</dbReference>
<dbReference type="GO" id="GO:0020037">
    <property type="term" value="F:heme binding"/>
    <property type="evidence" value="ECO:0007669"/>
    <property type="project" value="TreeGrafter"/>
</dbReference>
<dbReference type="InterPro" id="IPR052168">
    <property type="entry name" value="Cytochrome_b561_oxidase"/>
</dbReference>
<evidence type="ECO:0000256" key="11">
    <source>
        <dbReference type="ARBA" id="ARBA00023136"/>
    </source>
</evidence>